<dbReference type="AlphaFoldDB" id="A0A220MLW5"/>
<dbReference type="Pfam" id="PF02623">
    <property type="entry name" value="FliW"/>
    <property type="match status" value="1"/>
</dbReference>
<evidence type="ECO:0000256" key="3">
    <source>
        <dbReference type="ARBA" id="ARBA00022845"/>
    </source>
</evidence>
<keyword evidence="5" id="KW-0969">Cilium</keyword>
<organism evidence="5 6">
    <name type="scientific">Brevibacillus formosus</name>
    <dbReference type="NCBI Taxonomy" id="54913"/>
    <lineage>
        <taxon>Bacteria</taxon>
        <taxon>Bacillati</taxon>
        <taxon>Bacillota</taxon>
        <taxon>Bacilli</taxon>
        <taxon>Bacillales</taxon>
        <taxon>Paenibacillaceae</taxon>
        <taxon>Brevibacillus</taxon>
    </lineage>
</organism>
<dbReference type="KEGG" id="bfm:BP422_22650"/>
<accession>A0A220MLW5</accession>
<gene>
    <name evidence="4" type="primary">fliW</name>
    <name evidence="5" type="ORF">BP422_22650</name>
</gene>
<keyword evidence="1 4" id="KW-0963">Cytoplasm</keyword>
<proteinExistence type="inferred from homology"/>
<evidence type="ECO:0000256" key="1">
    <source>
        <dbReference type="ARBA" id="ARBA00022490"/>
    </source>
</evidence>
<comment type="function">
    <text evidence="4">Acts as an anti-CsrA protein, binds CsrA and prevents it from repressing translation of its target genes, one of which is flagellin. Binds to flagellin and participates in the assembly of the flagellum.</text>
</comment>
<dbReference type="Gene3D" id="2.30.290.10">
    <property type="entry name" value="BH3618-like"/>
    <property type="match status" value="1"/>
</dbReference>
<keyword evidence="5" id="KW-0282">Flagellum</keyword>
<comment type="similarity">
    <text evidence="4">Belongs to the FliW family.</text>
</comment>
<dbReference type="InterPro" id="IPR024046">
    <property type="entry name" value="Flagellar_assmbl_FliW_dom_sf"/>
</dbReference>
<sequence>MKKTANHVPEIGKVYFEEGIPGFSHLQFFQLMQEEFGTPFYLLQSMEDDSVAFWVVEPFELFTDYQFELKAQVTKDLRLADDTSLVVLNIVTSRQGSITVNLKAPIVINIENRMAKQVILDEDFEVQHSFLKKSAKPGGG</sequence>
<comment type="subcellular location">
    <subcellularLocation>
        <location evidence="4">Cytoplasm</location>
    </subcellularLocation>
</comment>
<dbReference type="HAMAP" id="MF_01185">
    <property type="entry name" value="FliW"/>
    <property type="match status" value="1"/>
</dbReference>
<reference evidence="5 6" key="1">
    <citation type="submission" date="2016-11" db="EMBL/GenBank/DDBJ databases">
        <authorList>
            <person name="Jaros S."/>
            <person name="Januszkiewicz K."/>
            <person name="Wedrychowicz H."/>
        </authorList>
    </citation>
    <scope>NUCLEOTIDE SEQUENCE [LARGE SCALE GENOMIC DNA]</scope>
    <source>
        <strain evidence="5 6">NF2</strain>
    </source>
</reference>
<dbReference type="GO" id="GO:0044780">
    <property type="term" value="P:bacterial-type flagellum assembly"/>
    <property type="evidence" value="ECO:0007669"/>
    <property type="project" value="UniProtKB-UniRule"/>
</dbReference>
<evidence type="ECO:0000313" key="5">
    <source>
        <dbReference type="EMBL" id="ASJ56097.1"/>
    </source>
</evidence>
<keyword evidence="3 4" id="KW-0810">Translation regulation</keyword>
<dbReference type="RefSeq" id="WP_088909703.1">
    <property type="nucleotide sequence ID" value="NZ_CP018145.1"/>
</dbReference>
<dbReference type="GO" id="GO:0005737">
    <property type="term" value="C:cytoplasm"/>
    <property type="evidence" value="ECO:0007669"/>
    <property type="project" value="UniProtKB-SubCell"/>
</dbReference>
<dbReference type="PANTHER" id="PTHR39190:SF1">
    <property type="entry name" value="FLAGELLAR ASSEMBLY FACTOR FLIW"/>
    <property type="match status" value="1"/>
</dbReference>
<dbReference type="GO" id="GO:0006417">
    <property type="term" value="P:regulation of translation"/>
    <property type="evidence" value="ECO:0007669"/>
    <property type="project" value="UniProtKB-KW"/>
</dbReference>
<keyword evidence="4" id="KW-0143">Chaperone</keyword>
<evidence type="ECO:0000313" key="6">
    <source>
        <dbReference type="Proteomes" id="UP000197781"/>
    </source>
</evidence>
<keyword evidence="2 4" id="KW-1005">Bacterial flagellum biogenesis</keyword>
<dbReference type="EMBL" id="CP018145">
    <property type="protein sequence ID" value="ASJ56097.1"/>
    <property type="molecule type" value="Genomic_DNA"/>
</dbReference>
<evidence type="ECO:0000256" key="4">
    <source>
        <dbReference type="HAMAP-Rule" id="MF_01185"/>
    </source>
</evidence>
<dbReference type="SUPFAM" id="SSF141457">
    <property type="entry name" value="BH3618-like"/>
    <property type="match status" value="1"/>
</dbReference>
<name>A0A220MLW5_9BACL</name>
<comment type="subunit">
    <text evidence="4">Interacts with translational regulator CsrA and flagellin(s).</text>
</comment>
<keyword evidence="5" id="KW-0966">Cell projection</keyword>
<dbReference type="Proteomes" id="UP000197781">
    <property type="component" value="Chromosome"/>
</dbReference>
<dbReference type="PANTHER" id="PTHR39190">
    <property type="entry name" value="FLAGELLAR ASSEMBLY FACTOR FLIW"/>
    <property type="match status" value="1"/>
</dbReference>
<dbReference type="InterPro" id="IPR003775">
    <property type="entry name" value="Flagellar_assembly_factor_FliW"/>
</dbReference>
<evidence type="ECO:0000256" key="2">
    <source>
        <dbReference type="ARBA" id="ARBA00022795"/>
    </source>
</evidence>
<protein>
    <recommendedName>
        <fullName evidence="4">Flagellar assembly factor FliW</fullName>
    </recommendedName>
</protein>